<dbReference type="Pfam" id="PF00152">
    <property type="entry name" value="tRNA-synt_2"/>
    <property type="match status" value="1"/>
</dbReference>
<feature type="domain" description="Aminoacyl-transfer RNA synthetases class-II family profile" evidence="7">
    <location>
        <begin position="205"/>
        <end position="700"/>
    </location>
</feature>
<evidence type="ECO:0000256" key="4">
    <source>
        <dbReference type="ARBA" id="ARBA00022917"/>
    </source>
</evidence>
<keyword evidence="5" id="KW-0030">Aminoacyl-tRNA synthetase</keyword>
<accession>A0A316YMV3</accession>
<reference evidence="8 9" key="1">
    <citation type="journal article" date="2018" name="Mol. Biol. Evol.">
        <title>Broad Genomic Sampling Reveals a Smut Pathogenic Ancestry of the Fungal Clade Ustilaginomycotina.</title>
        <authorList>
            <person name="Kijpornyongpan T."/>
            <person name="Mondo S.J."/>
            <person name="Barry K."/>
            <person name="Sandor L."/>
            <person name="Lee J."/>
            <person name="Lipzen A."/>
            <person name="Pangilinan J."/>
            <person name="LaButti K."/>
            <person name="Hainaut M."/>
            <person name="Henrissat B."/>
            <person name="Grigoriev I.V."/>
            <person name="Spatafora J.W."/>
            <person name="Aime M.C."/>
        </authorList>
    </citation>
    <scope>NUCLEOTIDE SEQUENCE [LARGE SCALE GENOMIC DNA]</scope>
    <source>
        <strain evidence="8 9">MCA 4198</strain>
    </source>
</reference>
<evidence type="ECO:0000256" key="3">
    <source>
        <dbReference type="ARBA" id="ARBA00022840"/>
    </source>
</evidence>
<dbReference type="InterPro" id="IPR012340">
    <property type="entry name" value="NA-bd_OB-fold"/>
</dbReference>
<evidence type="ECO:0000256" key="6">
    <source>
        <dbReference type="SAM" id="MobiDB-lite"/>
    </source>
</evidence>
<dbReference type="PANTHER" id="PTHR22594:SF5">
    <property type="entry name" value="ASPARTATE--TRNA LIGASE, MITOCHONDRIAL"/>
    <property type="match status" value="1"/>
</dbReference>
<dbReference type="OrthoDB" id="439710at2759"/>
<organism evidence="8 9">
    <name type="scientific">Acaromyces ingoldii</name>
    <dbReference type="NCBI Taxonomy" id="215250"/>
    <lineage>
        <taxon>Eukaryota</taxon>
        <taxon>Fungi</taxon>
        <taxon>Dikarya</taxon>
        <taxon>Basidiomycota</taxon>
        <taxon>Ustilaginomycotina</taxon>
        <taxon>Exobasidiomycetes</taxon>
        <taxon>Exobasidiales</taxon>
        <taxon>Cryptobasidiaceae</taxon>
        <taxon>Acaromyces</taxon>
    </lineage>
</organism>
<dbReference type="Gene3D" id="2.40.50.140">
    <property type="entry name" value="Nucleic acid-binding proteins"/>
    <property type="match status" value="1"/>
</dbReference>
<dbReference type="STRING" id="215250.A0A316YMV3"/>
<proteinExistence type="inferred from homology"/>
<evidence type="ECO:0000256" key="1">
    <source>
        <dbReference type="ARBA" id="ARBA00022598"/>
    </source>
</evidence>
<keyword evidence="1" id="KW-0436">Ligase</keyword>
<dbReference type="GO" id="GO:0005739">
    <property type="term" value="C:mitochondrion"/>
    <property type="evidence" value="ECO:0007669"/>
    <property type="project" value="TreeGrafter"/>
</dbReference>
<gene>
    <name evidence="8" type="ORF">FA10DRAFT_252545</name>
</gene>
<dbReference type="AlphaFoldDB" id="A0A316YMV3"/>
<keyword evidence="4" id="KW-0648">Protein biosynthesis</keyword>
<dbReference type="PANTHER" id="PTHR22594">
    <property type="entry name" value="ASPARTYL/LYSYL-TRNA SYNTHETASE"/>
    <property type="match status" value="1"/>
</dbReference>
<dbReference type="SUPFAM" id="SSF50249">
    <property type="entry name" value="Nucleic acid-binding proteins"/>
    <property type="match status" value="1"/>
</dbReference>
<evidence type="ECO:0000256" key="2">
    <source>
        <dbReference type="ARBA" id="ARBA00022741"/>
    </source>
</evidence>
<dbReference type="EMBL" id="KZ819636">
    <property type="protein sequence ID" value="PWN90880.1"/>
    <property type="molecule type" value="Genomic_DNA"/>
</dbReference>
<dbReference type="HAMAP" id="MF_00044">
    <property type="entry name" value="Asp_tRNA_synth_type1"/>
    <property type="match status" value="1"/>
</dbReference>
<dbReference type="GO" id="GO:0006422">
    <property type="term" value="P:aspartyl-tRNA aminoacylation"/>
    <property type="evidence" value="ECO:0007669"/>
    <property type="project" value="TreeGrafter"/>
</dbReference>
<dbReference type="Proteomes" id="UP000245768">
    <property type="component" value="Unassembled WGS sequence"/>
</dbReference>
<sequence length="757" mass="82419">MLRRAWPRRRLSTTGAPRSWIVLGQACPRPASLVAATLKAGCAHRSTSSSSSSLSRPLSPVAHIASANVGKRVSVAGWLVSLRRISKSLVFAVLLLPSGRGRLQLVAREDQRHVAESWERAGLHGVVHVEGILRSRPQEAQRQGKNPSDQLADLELEASETTVLNAVPSGSLPFDPMDEVAPARDEIRAKHRYLDLRSAKLGHNLRLRSKVAWTVREYLHSQDFTEIETPILLRSTPEGAREYLVPARQASSTITSIAEPRFYALQQSPQQPKQLLIASGVTDRYFQLARCFRDEDGRKDRQPEFTQIDVEMGFVSGCPATAIDGWQIGAVEVREVVEGLVRKIWKVARPDHPLPKHFPVMSYDEAMSRYGSDKPDVRSGLQLYDLTSALDGSAEESAQEQGVDDEADTAIEVLAVTLPTGTLSNKEVQQLAMAVPGVECFKVRREEPNSIASLLLRKSTNVRTYLSSQEIEPTQVDADRLARAVEGAIEAGSTTPPTSPSGEAVTHLFVATRRRPFAGGSTSLGDARLALLSQLRTAAAAATGHLAQEEGDRFVWITHFPLFTRADGDKEHLARGRWSSTHHPFTAPVEADLAALQAVLQRHDGDRERVLKHCKGQHYDLVLNGVEVGGGSVRIHSPHLQRLVLQAALQLSDAETAQFAHLLHALEAGAPPHAGIALGFDRLMAILCGTPTIRDVIAFPKSATGADPLFGSPAALVSEVGAEQVGELEKEGEGGTGAGGQEDTWLSQYGLQRRQRK</sequence>
<dbReference type="InterPro" id="IPR004524">
    <property type="entry name" value="Asp-tRNA-ligase_1"/>
</dbReference>
<dbReference type="GeneID" id="37041574"/>
<dbReference type="InParanoid" id="A0A316YMV3"/>
<evidence type="ECO:0000259" key="7">
    <source>
        <dbReference type="PROSITE" id="PS50862"/>
    </source>
</evidence>
<evidence type="ECO:0000256" key="5">
    <source>
        <dbReference type="ARBA" id="ARBA00023146"/>
    </source>
</evidence>
<dbReference type="GO" id="GO:0005524">
    <property type="term" value="F:ATP binding"/>
    <property type="evidence" value="ECO:0007669"/>
    <property type="project" value="UniProtKB-KW"/>
</dbReference>
<dbReference type="FunCoup" id="A0A316YMV3">
    <property type="interactions" value="378"/>
</dbReference>
<keyword evidence="9" id="KW-1185">Reference proteome</keyword>
<dbReference type="PROSITE" id="PS50862">
    <property type="entry name" value="AA_TRNA_LIGASE_II"/>
    <property type="match status" value="1"/>
</dbReference>
<dbReference type="SUPFAM" id="SSF55681">
    <property type="entry name" value="Class II aaRS and biotin synthetases"/>
    <property type="match status" value="1"/>
</dbReference>
<dbReference type="InterPro" id="IPR006195">
    <property type="entry name" value="aa-tRNA-synth_II"/>
</dbReference>
<name>A0A316YMV3_9BASI</name>
<feature type="region of interest" description="Disordered" evidence="6">
    <location>
        <begin position="724"/>
        <end position="757"/>
    </location>
</feature>
<dbReference type="GO" id="GO:0004815">
    <property type="term" value="F:aspartate-tRNA ligase activity"/>
    <property type="evidence" value="ECO:0007669"/>
    <property type="project" value="TreeGrafter"/>
</dbReference>
<protein>
    <recommendedName>
        <fullName evidence="7">Aminoacyl-transfer RNA synthetases class-II family profile domain-containing protein</fullName>
    </recommendedName>
</protein>
<keyword evidence="3" id="KW-0067">ATP-binding</keyword>
<dbReference type="Gene3D" id="3.30.1360.30">
    <property type="entry name" value="GAD-like domain"/>
    <property type="match status" value="1"/>
</dbReference>
<dbReference type="InterPro" id="IPR004364">
    <property type="entry name" value="Aa-tRNA-synt_II"/>
</dbReference>
<keyword evidence="2" id="KW-0547">Nucleotide-binding</keyword>
<dbReference type="Gene3D" id="3.30.930.10">
    <property type="entry name" value="Bira Bifunctional Protein, Domain 2"/>
    <property type="match status" value="1"/>
</dbReference>
<dbReference type="RefSeq" id="XP_025378078.1">
    <property type="nucleotide sequence ID" value="XM_025519658.1"/>
</dbReference>
<evidence type="ECO:0000313" key="8">
    <source>
        <dbReference type="EMBL" id="PWN90880.1"/>
    </source>
</evidence>
<evidence type="ECO:0000313" key="9">
    <source>
        <dbReference type="Proteomes" id="UP000245768"/>
    </source>
</evidence>
<dbReference type="InterPro" id="IPR045864">
    <property type="entry name" value="aa-tRNA-synth_II/BPL/LPL"/>
</dbReference>
<dbReference type="InterPro" id="IPR004115">
    <property type="entry name" value="GAD-like_sf"/>
</dbReference>